<dbReference type="PANTHER" id="PTHR24174:SF1">
    <property type="entry name" value="IP14385P"/>
    <property type="match status" value="1"/>
</dbReference>
<dbReference type="PANTHER" id="PTHR24174">
    <property type="entry name" value="ANKYRIN REPEAT AND STERILE ALPHA MOTIF DOMAIN-CONTAINING PROTEIN 1"/>
    <property type="match status" value="1"/>
</dbReference>
<feature type="compositionally biased region" description="Polar residues" evidence="4">
    <location>
        <begin position="940"/>
        <end position="953"/>
    </location>
</feature>
<feature type="region of interest" description="Disordered" evidence="4">
    <location>
        <begin position="644"/>
        <end position="699"/>
    </location>
</feature>
<dbReference type="Gene3D" id="2.30.29.30">
    <property type="entry name" value="Pleckstrin-homology domain (PH domain)/Phosphotyrosine-binding domain (PTB)"/>
    <property type="match status" value="1"/>
</dbReference>
<dbReference type="PROSITE" id="PS50297">
    <property type="entry name" value="ANK_REP_REGION"/>
    <property type="match status" value="3"/>
</dbReference>
<dbReference type="Gene3D" id="1.25.40.20">
    <property type="entry name" value="Ankyrin repeat-containing domain"/>
    <property type="match status" value="3"/>
</dbReference>
<dbReference type="SUPFAM" id="SSF50729">
    <property type="entry name" value="PH domain-like"/>
    <property type="match status" value="1"/>
</dbReference>
<dbReference type="Proteomes" id="UP000318571">
    <property type="component" value="Chromosome 3"/>
</dbReference>
<dbReference type="InterPro" id="IPR013761">
    <property type="entry name" value="SAM/pointed_sf"/>
</dbReference>
<feature type="repeat" description="ANK" evidence="3">
    <location>
        <begin position="89"/>
        <end position="121"/>
    </location>
</feature>
<feature type="region of interest" description="Disordered" evidence="4">
    <location>
        <begin position="1483"/>
        <end position="1556"/>
    </location>
</feature>
<feature type="compositionally biased region" description="Polar residues" evidence="4">
    <location>
        <begin position="419"/>
        <end position="430"/>
    </location>
</feature>
<dbReference type="SMART" id="SM00248">
    <property type="entry name" value="ANK"/>
    <property type="match status" value="5"/>
</dbReference>
<feature type="region of interest" description="Disordered" evidence="4">
    <location>
        <begin position="1127"/>
        <end position="1246"/>
    </location>
</feature>
<dbReference type="InterPro" id="IPR033635">
    <property type="entry name" value="ANKS1/Caskin"/>
</dbReference>
<gene>
    <name evidence="6" type="ORF">TCAL_02534</name>
</gene>
<dbReference type="InterPro" id="IPR002110">
    <property type="entry name" value="Ankyrin_rpt"/>
</dbReference>
<dbReference type="InterPro" id="IPR011993">
    <property type="entry name" value="PH-like_dom_sf"/>
</dbReference>
<dbReference type="EMBL" id="VCGU01000007">
    <property type="protein sequence ID" value="TRY73883.1"/>
    <property type="molecule type" value="Genomic_DNA"/>
</dbReference>
<protein>
    <recommendedName>
        <fullName evidence="5">SAM domain-containing protein</fullName>
    </recommendedName>
</protein>
<dbReference type="SMART" id="SM00454">
    <property type="entry name" value="SAM"/>
    <property type="match status" value="2"/>
</dbReference>
<feature type="repeat" description="ANK" evidence="3">
    <location>
        <begin position="20"/>
        <end position="52"/>
    </location>
</feature>
<dbReference type="PROSITE" id="PS50105">
    <property type="entry name" value="SAM_DOMAIN"/>
    <property type="match status" value="1"/>
</dbReference>
<dbReference type="Pfam" id="PF00536">
    <property type="entry name" value="SAM_1"/>
    <property type="match status" value="1"/>
</dbReference>
<feature type="compositionally biased region" description="Basic and acidic residues" evidence="4">
    <location>
        <begin position="894"/>
        <end position="906"/>
    </location>
</feature>
<evidence type="ECO:0000256" key="1">
    <source>
        <dbReference type="ARBA" id="ARBA00022737"/>
    </source>
</evidence>
<dbReference type="PRINTS" id="PR01415">
    <property type="entry name" value="ANKYRIN"/>
</dbReference>
<dbReference type="SUPFAM" id="SSF48403">
    <property type="entry name" value="Ankyrin repeat"/>
    <property type="match status" value="1"/>
</dbReference>
<evidence type="ECO:0000256" key="4">
    <source>
        <dbReference type="SAM" id="MobiDB-lite"/>
    </source>
</evidence>
<dbReference type="InterPro" id="IPR036770">
    <property type="entry name" value="Ankyrin_rpt-contain_sf"/>
</dbReference>
<evidence type="ECO:0000256" key="3">
    <source>
        <dbReference type="PROSITE-ProRule" id="PRU00023"/>
    </source>
</evidence>
<reference evidence="6 7" key="1">
    <citation type="journal article" date="2018" name="Nat. Ecol. Evol.">
        <title>Genomic signatures of mitonuclear coevolution across populations of Tigriopus californicus.</title>
        <authorList>
            <person name="Barreto F.S."/>
            <person name="Watson E.T."/>
            <person name="Lima T.G."/>
            <person name="Willett C.S."/>
            <person name="Edmands S."/>
            <person name="Li W."/>
            <person name="Burton R.S."/>
        </authorList>
    </citation>
    <scope>NUCLEOTIDE SEQUENCE [LARGE SCALE GENOMIC DNA]</scope>
    <source>
        <strain evidence="6 7">San Diego</strain>
    </source>
</reference>
<dbReference type="SUPFAM" id="SSF47769">
    <property type="entry name" value="SAM/Pointed domain"/>
    <property type="match status" value="2"/>
</dbReference>
<dbReference type="OMA" id="PMEHADI"/>
<feature type="region of interest" description="Disordered" evidence="4">
    <location>
        <begin position="872"/>
        <end position="906"/>
    </location>
</feature>
<evidence type="ECO:0000313" key="6">
    <source>
        <dbReference type="EMBL" id="TRY73883.1"/>
    </source>
</evidence>
<feature type="compositionally biased region" description="Gly residues" evidence="4">
    <location>
        <begin position="563"/>
        <end position="572"/>
    </location>
</feature>
<keyword evidence="7" id="KW-1185">Reference proteome</keyword>
<feature type="repeat" description="ANK" evidence="3">
    <location>
        <begin position="53"/>
        <end position="85"/>
    </location>
</feature>
<feature type="region of interest" description="Disordered" evidence="4">
    <location>
        <begin position="939"/>
        <end position="973"/>
    </location>
</feature>
<comment type="caution">
    <text evidence="6">The sequence shown here is derived from an EMBL/GenBank/DDBJ whole genome shotgun (WGS) entry which is preliminary data.</text>
</comment>
<accession>A0A553P873</accession>
<sequence length="1556" mass="170310">MGHYISLRRPNAGINSRDSSGYTALHYASLNGHKHIVELLLSYEASCNSADDKGSSPLHLASWAGFNEIVVLLLTHGPSIANVNLTNSDQETSLHCASQHGHVGVVRILLEHGADPNIKNSKDETALDLASLFGREVVGMILNAGFDVNVRTSRGTALTEAAVCGKVDVVKCLLRADINLDLRDQQDKSVLEIMDELKTPVSKEIIHIILDRGTSIAGSPYDNVSITQSLESYSMDLDLSATSSTTQSHSHWMGTLGGRSAMSVDALSSRPLNFALKVQNLWKTWLIEGSQPCLQPQGSSLFSGDETITPQVLLNTDDEADDRTSISSSESVSSAPTTTEKKNTTLTRDTDATKAIVSANAMQKVPPPTAPKPILPAKPALLRAGLKPVKIPKVDSKMSKSNPGVVPPPLPQKPPRKSVASSPTSSARDSWSSEKGVESCQEVEDSSAGELSFVPKHHQGSSSYYSGSKSFDELDDILCERDRPVRKSSSRRKNRARAQSSILGLQGGLAQGQGVKDYCHYHRKCAEQEEMELEKKNGGDSRTLPVSRHSCDELMTRSFHGTETGGLEGGGGEEGREGGGGDEASDSSSHVSSSECQRCLLNKMTNRTLSLDCDEVWLSAQQHRGRFISQRQYKRKIKREAPSYVTLERKRSGDKKTRRRGPTSELPLLETESSSANSNQQTQHTSKQQKSRGRDEMKMTMVSKTTFKLRSWEGSELNPIDPSDLDLELMEIPLSPTHFDQPGTPDHEPPSPFEAEREIQRVLDQIRVEAKRMKHCKSTSMDDCFLRPLDSNGAWPSLSLDLSVDQCTQTESRSSPSSGFSTKAQVGVTFLNSDGDNQTLGITGNGMETRSKPLIQGQAQLDLELNQHHQSETTQIPHDVNQSRPSSSEPMDLEPTRVDSKRDDDKLGLSIFSPFDEKEEWKKISLIIDQFGSDIGQDIKASTTPHNSPNTELPTGRRRGGQSGPGTGLGRARLGGKIVGVSSSLSDWLRVNGLEEFEKNFMDHGFDHLDFIGPDLIRLEELKTMGIETQVDIMRIENAVQKNKPMEHADIMSNWTNFEDWLSRLSLEIYVSNFETNFFTSRERIQSIWDDELTSILDIEKIGHRRRILLSVAGTAKLSERNFTQVPIVDQPEEMDISDSNGQVNLNPMSSSTSEVSVGPAKNISSKEMDPTHGLIPKAKTERSPMPPPTPPKPRLGPTGSSPAHQVGGNGNGHNTLGRGTSRKKKSAPPPPTNLSGKEEGGGDGYVMEQSKEKVKRNKSSGNLLDEKGYLTYKVKASVKLNLCLGFYAQNPSIFVLNRHSYQPLPSLRDVYCAQYFGKKGVKDFKGIDSTKSAIDLSKKAKPGSSHGPRTRFIILSEKWIKILKRDGKELVAKHDVSSICCVVQDATDPSYFGYITTDGGNGTGEGGTKYSHVFATGCKGKTFEILMVVCEGFTNAVAKTKSFHQDALTSATSPSSPTSGSLSVSSRFRSDQIVTRMKLFFQGGSGQQTSHQQGLSRRDKSPSTKDGARRKRGGSVDNLLDDLDEPLSKESKKKSLSSKNLSMDGQLEEVKITSV</sequence>
<feature type="region of interest" description="Disordered" evidence="4">
    <location>
        <begin position="316"/>
        <end position="350"/>
    </location>
</feature>
<feature type="region of interest" description="Disordered" evidence="4">
    <location>
        <begin position="558"/>
        <end position="591"/>
    </location>
</feature>
<feature type="region of interest" description="Disordered" evidence="4">
    <location>
        <begin position="1449"/>
        <end position="1468"/>
    </location>
</feature>
<feature type="compositionally biased region" description="Low complexity" evidence="4">
    <location>
        <begin position="460"/>
        <end position="469"/>
    </location>
</feature>
<organism evidence="6 7">
    <name type="scientific">Tigriopus californicus</name>
    <name type="common">Marine copepod</name>
    <dbReference type="NCBI Taxonomy" id="6832"/>
    <lineage>
        <taxon>Eukaryota</taxon>
        <taxon>Metazoa</taxon>
        <taxon>Ecdysozoa</taxon>
        <taxon>Arthropoda</taxon>
        <taxon>Crustacea</taxon>
        <taxon>Multicrustacea</taxon>
        <taxon>Hexanauplia</taxon>
        <taxon>Copepoda</taxon>
        <taxon>Harpacticoida</taxon>
        <taxon>Harpacticidae</taxon>
        <taxon>Tigriopus</taxon>
    </lineage>
</organism>
<feature type="compositionally biased region" description="Basic and acidic residues" evidence="4">
    <location>
        <begin position="339"/>
        <end position="350"/>
    </location>
</feature>
<name>A0A553P873_TIGCA</name>
<feature type="compositionally biased region" description="Low complexity" evidence="4">
    <location>
        <begin position="663"/>
        <end position="688"/>
    </location>
</feature>
<dbReference type="Pfam" id="PF12796">
    <property type="entry name" value="Ank_2"/>
    <property type="match status" value="2"/>
</dbReference>
<feature type="compositionally biased region" description="Basic and acidic residues" evidence="4">
    <location>
        <begin position="1497"/>
        <end position="1508"/>
    </location>
</feature>
<feature type="compositionally biased region" description="Low complexity" evidence="4">
    <location>
        <begin position="325"/>
        <end position="338"/>
    </location>
</feature>
<feature type="compositionally biased region" description="Polar residues" evidence="4">
    <location>
        <begin position="872"/>
        <end position="889"/>
    </location>
</feature>
<feature type="compositionally biased region" description="Polar residues" evidence="4">
    <location>
        <begin position="1138"/>
        <end position="1156"/>
    </location>
</feature>
<feature type="compositionally biased region" description="Pro residues" evidence="4">
    <location>
        <begin position="1185"/>
        <end position="1195"/>
    </location>
</feature>
<dbReference type="Gene3D" id="1.10.150.50">
    <property type="entry name" value="Transcription Factor, Ets-1"/>
    <property type="match status" value="2"/>
</dbReference>
<feature type="repeat" description="ANK" evidence="3">
    <location>
        <begin position="153"/>
        <end position="185"/>
    </location>
</feature>
<dbReference type="GO" id="GO:0005829">
    <property type="term" value="C:cytosol"/>
    <property type="evidence" value="ECO:0007669"/>
    <property type="project" value="TreeGrafter"/>
</dbReference>
<keyword evidence="1" id="KW-0677">Repeat</keyword>
<dbReference type="PROSITE" id="PS50088">
    <property type="entry name" value="ANK_REPEAT"/>
    <property type="match status" value="4"/>
</dbReference>
<dbReference type="InterPro" id="IPR001660">
    <property type="entry name" value="SAM"/>
</dbReference>
<dbReference type="STRING" id="6832.A0A553P873"/>
<proteinExistence type="predicted"/>
<dbReference type="Pfam" id="PF07647">
    <property type="entry name" value="SAM_2"/>
    <property type="match status" value="1"/>
</dbReference>
<evidence type="ECO:0000313" key="7">
    <source>
        <dbReference type="Proteomes" id="UP000318571"/>
    </source>
</evidence>
<keyword evidence="2 3" id="KW-0040">ANK repeat</keyword>
<feature type="domain" description="SAM" evidence="5">
    <location>
        <begin position="1053"/>
        <end position="1118"/>
    </location>
</feature>
<feature type="region of interest" description="Disordered" evidence="4">
    <location>
        <begin position="391"/>
        <end position="469"/>
    </location>
</feature>
<evidence type="ECO:0000256" key="2">
    <source>
        <dbReference type="ARBA" id="ARBA00023043"/>
    </source>
</evidence>
<evidence type="ECO:0000259" key="5">
    <source>
        <dbReference type="PROSITE" id="PS50105"/>
    </source>
</evidence>